<dbReference type="GO" id="GO:0046491">
    <property type="term" value="P:L-methylmalonyl-CoA metabolic process"/>
    <property type="evidence" value="ECO:0007669"/>
    <property type="project" value="TreeGrafter"/>
</dbReference>
<dbReference type="InterPro" id="IPR037523">
    <property type="entry name" value="VOC_core"/>
</dbReference>
<gene>
    <name evidence="3" type="ORF">GCM10011314_17390</name>
</gene>
<dbReference type="SUPFAM" id="SSF54593">
    <property type="entry name" value="Glyoxalase/Bleomycin resistance protein/Dihydroxybiphenyl dioxygenase"/>
    <property type="match status" value="1"/>
</dbReference>
<organism evidence="3 4">
    <name type="scientific">Knoellia flava</name>
    <dbReference type="NCBI Taxonomy" id="913969"/>
    <lineage>
        <taxon>Bacteria</taxon>
        <taxon>Bacillati</taxon>
        <taxon>Actinomycetota</taxon>
        <taxon>Actinomycetes</taxon>
        <taxon>Micrococcales</taxon>
        <taxon>Intrasporangiaceae</taxon>
        <taxon>Knoellia</taxon>
    </lineage>
</organism>
<dbReference type="EMBL" id="BMEA01000001">
    <property type="protein sequence ID" value="GGB78241.1"/>
    <property type="molecule type" value="Genomic_DNA"/>
</dbReference>
<dbReference type="PANTHER" id="PTHR43048">
    <property type="entry name" value="METHYLMALONYL-COA EPIMERASE"/>
    <property type="match status" value="1"/>
</dbReference>
<dbReference type="InterPro" id="IPR029068">
    <property type="entry name" value="Glyas_Bleomycin-R_OHBP_Dase"/>
</dbReference>
<dbReference type="InterPro" id="IPR004360">
    <property type="entry name" value="Glyas_Fos-R_dOase_dom"/>
</dbReference>
<evidence type="ECO:0000313" key="3">
    <source>
        <dbReference type="EMBL" id="GGB78241.1"/>
    </source>
</evidence>
<reference evidence="3" key="1">
    <citation type="journal article" date="2014" name="Int. J. Syst. Evol. Microbiol.">
        <title>Complete genome sequence of Corynebacterium casei LMG S-19264T (=DSM 44701T), isolated from a smear-ripened cheese.</title>
        <authorList>
            <consortium name="US DOE Joint Genome Institute (JGI-PGF)"/>
            <person name="Walter F."/>
            <person name="Albersmeier A."/>
            <person name="Kalinowski J."/>
            <person name="Ruckert C."/>
        </authorList>
    </citation>
    <scope>NUCLEOTIDE SEQUENCE</scope>
    <source>
        <strain evidence="3">CGMCC 1.10749</strain>
    </source>
</reference>
<dbReference type="Proteomes" id="UP000628079">
    <property type="component" value="Unassembled WGS sequence"/>
</dbReference>
<evidence type="ECO:0000313" key="4">
    <source>
        <dbReference type="Proteomes" id="UP000628079"/>
    </source>
</evidence>
<dbReference type="InterPro" id="IPR051785">
    <property type="entry name" value="MMCE/EMCE_epimerase"/>
</dbReference>
<dbReference type="PROSITE" id="PS51819">
    <property type="entry name" value="VOC"/>
    <property type="match status" value="1"/>
</dbReference>
<accession>A0A8H9FTL2</accession>
<dbReference type="PANTHER" id="PTHR43048:SF5">
    <property type="entry name" value="BLR5325 PROTEIN"/>
    <property type="match status" value="1"/>
</dbReference>
<dbReference type="Gene3D" id="3.10.180.10">
    <property type="entry name" value="2,3-Dihydroxybiphenyl 1,2-Dioxygenase, domain 1"/>
    <property type="match status" value="1"/>
</dbReference>
<evidence type="ECO:0000259" key="2">
    <source>
        <dbReference type="PROSITE" id="PS51819"/>
    </source>
</evidence>
<dbReference type="RefSeq" id="WP_035946221.1">
    <property type="nucleotide sequence ID" value="NZ_BMEA01000001.1"/>
</dbReference>
<dbReference type="GO" id="GO:0004493">
    <property type="term" value="F:methylmalonyl-CoA epimerase activity"/>
    <property type="evidence" value="ECO:0007669"/>
    <property type="project" value="TreeGrafter"/>
</dbReference>
<dbReference type="GO" id="GO:0046872">
    <property type="term" value="F:metal ion binding"/>
    <property type="evidence" value="ECO:0007669"/>
    <property type="project" value="UniProtKB-KW"/>
</dbReference>
<protein>
    <submittedName>
        <fullName evidence="3">Glyoxalase</fullName>
    </submittedName>
</protein>
<evidence type="ECO:0000256" key="1">
    <source>
        <dbReference type="ARBA" id="ARBA00022723"/>
    </source>
</evidence>
<sequence length="162" mass="17485">MARITHFDHVGLTVSDLDVALDFFVSLGFELEGRMFMEGEFVDVVIGIPGSRSEIATLFLPEGGAAGRDGGRTKLELSSFVHPDHEPGSPHNMSTEVGLRNIAFQVDDLHAVVDRLADAGYGLVGGIGEWEDVWRMTYVRGPDGIIVALAQRLDEAGETSEG</sequence>
<name>A0A8H9FTL2_9MICO</name>
<comment type="caution">
    <text evidence="3">The sequence shown here is derived from an EMBL/GenBank/DDBJ whole genome shotgun (WGS) entry which is preliminary data.</text>
</comment>
<dbReference type="AlphaFoldDB" id="A0A8H9FTL2"/>
<keyword evidence="1" id="KW-0479">Metal-binding</keyword>
<proteinExistence type="predicted"/>
<dbReference type="Pfam" id="PF00903">
    <property type="entry name" value="Glyoxalase"/>
    <property type="match status" value="1"/>
</dbReference>
<reference evidence="3" key="2">
    <citation type="submission" date="2020-09" db="EMBL/GenBank/DDBJ databases">
        <authorList>
            <person name="Sun Q."/>
            <person name="Zhou Y."/>
        </authorList>
    </citation>
    <scope>NUCLEOTIDE SEQUENCE</scope>
    <source>
        <strain evidence="3">CGMCC 1.10749</strain>
    </source>
</reference>
<feature type="domain" description="VOC" evidence="2">
    <location>
        <begin position="6"/>
        <end position="152"/>
    </location>
</feature>